<comment type="subcellular location">
    <subcellularLocation>
        <location evidence="13 14">Cell membrane</location>
        <topology evidence="13 14">Multi-pass membrane protein</topology>
    </subcellularLocation>
    <subcellularLocation>
        <location evidence="1">Membrane</location>
        <topology evidence="1">Multi-pass membrane protein</topology>
    </subcellularLocation>
</comment>
<dbReference type="GO" id="GO:0042777">
    <property type="term" value="P:proton motive force-driven plasma membrane ATP synthesis"/>
    <property type="evidence" value="ECO:0007669"/>
    <property type="project" value="TreeGrafter"/>
</dbReference>
<evidence type="ECO:0000256" key="14">
    <source>
        <dbReference type="RuleBase" id="RU000483"/>
    </source>
</evidence>
<dbReference type="Proteomes" id="UP000035514">
    <property type="component" value="Unassembled WGS sequence"/>
</dbReference>
<feature type="transmembrane region" description="Helical" evidence="13">
    <location>
        <begin position="76"/>
        <end position="100"/>
    </location>
</feature>
<dbReference type="HAMAP" id="MF_01393">
    <property type="entry name" value="ATP_synth_a_bact"/>
    <property type="match status" value="1"/>
</dbReference>
<evidence type="ECO:0000313" key="15">
    <source>
        <dbReference type="EMBL" id="KLD98116.1"/>
    </source>
</evidence>
<comment type="similarity">
    <text evidence="2 13 14">Belongs to the ATPase A chain family.</text>
</comment>
<dbReference type="RefSeq" id="WP_004510917.1">
    <property type="nucleotide sequence ID" value="NZ_JAIQ01000133.1"/>
</dbReference>
<feature type="transmembrane region" description="Helical" evidence="13">
    <location>
        <begin position="20"/>
        <end position="40"/>
    </location>
</feature>
<evidence type="ECO:0000256" key="1">
    <source>
        <dbReference type="ARBA" id="ARBA00004141"/>
    </source>
</evidence>
<evidence type="ECO:0000256" key="7">
    <source>
        <dbReference type="ARBA" id="ARBA00022692"/>
    </source>
</evidence>
<evidence type="ECO:0000256" key="11">
    <source>
        <dbReference type="ARBA" id="ARBA00023136"/>
    </source>
</evidence>
<dbReference type="AlphaFoldDB" id="A0A0G9JV38"/>
<evidence type="ECO:0000256" key="12">
    <source>
        <dbReference type="ARBA" id="ARBA00023310"/>
    </source>
</evidence>
<dbReference type="InterPro" id="IPR045082">
    <property type="entry name" value="ATP_syn_F0_a_bact/chloroplast"/>
</dbReference>
<evidence type="ECO:0000256" key="10">
    <source>
        <dbReference type="ARBA" id="ARBA00023065"/>
    </source>
</evidence>
<dbReference type="GO" id="GO:0005886">
    <property type="term" value="C:plasma membrane"/>
    <property type="evidence" value="ECO:0007669"/>
    <property type="project" value="UniProtKB-SubCell"/>
</dbReference>
<dbReference type="SMR" id="A0A0G9JV38"/>
<keyword evidence="6 13" id="KW-0138">CF(0)</keyword>
<keyword evidence="12 13" id="KW-0066">ATP synthesis</keyword>
<dbReference type="InterPro" id="IPR000568">
    <property type="entry name" value="ATP_synth_F0_asu"/>
</dbReference>
<keyword evidence="9 13" id="KW-1133">Transmembrane helix</keyword>
<dbReference type="PRINTS" id="PR00123">
    <property type="entry name" value="ATPASEA"/>
</dbReference>
<evidence type="ECO:0000256" key="13">
    <source>
        <dbReference type="HAMAP-Rule" id="MF_01393"/>
    </source>
</evidence>
<evidence type="ECO:0000256" key="9">
    <source>
        <dbReference type="ARBA" id="ARBA00022989"/>
    </source>
</evidence>
<keyword evidence="11 13" id="KW-0472">Membrane</keyword>
<dbReference type="NCBIfam" id="NF004481">
    <property type="entry name" value="PRK05815.2-3"/>
    <property type="match status" value="1"/>
</dbReference>
<keyword evidence="5" id="KW-0997">Cell inner membrane</keyword>
<dbReference type="Gene3D" id="1.20.120.220">
    <property type="entry name" value="ATP synthase, F0 complex, subunit A"/>
    <property type="match status" value="1"/>
</dbReference>
<keyword evidence="8 13" id="KW-0375">Hydrogen ion transport</keyword>
<feature type="transmembrane region" description="Helical" evidence="13">
    <location>
        <begin position="204"/>
        <end position="223"/>
    </location>
</feature>
<keyword evidence="10 13" id="KW-0406">Ion transport</keyword>
<evidence type="ECO:0000256" key="5">
    <source>
        <dbReference type="ARBA" id="ARBA00022519"/>
    </source>
</evidence>
<dbReference type="InterPro" id="IPR035908">
    <property type="entry name" value="F0_ATP_A_sf"/>
</dbReference>
<feature type="transmembrane region" description="Helical" evidence="13">
    <location>
        <begin position="178"/>
        <end position="198"/>
    </location>
</feature>
<keyword evidence="3 13" id="KW-0813">Transport</keyword>
<protein>
    <recommendedName>
        <fullName evidence="13 14">ATP synthase subunit a</fullName>
    </recommendedName>
    <alternativeName>
        <fullName evidence="13">ATP synthase F0 sector subunit a</fullName>
    </alternativeName>
    <alternativeName>
        <fullName evidence="13">F-ATPase subunit 6</fullName>
    </alternativeName>
</protein>
<name>A0A0G9JV38_9BACT</name>
<comment type="function">
    <text evidence="13 14">Key component of the proton channel; it plays a direct role in the translocation of protons across the membrane.</text>
</comment>
<reference evidence="15 16" key="1">
    <citation type="submission" date="2014-01" db="EMBL/GenBank/DDBJ databases">
        <title>Development of a Comparative Genomic Fingerprinting Assay for High Resolution Genotyping of Arcobacter butzleri.</title>
        <authorList>
            <person name="Webb A.L."/>
            <person name="Inglis G.D."/>
            <person name="Kruczkiewicz P."/>
            <person name="Selinger L.B."/>
            <person name="Taboada E.N."/>
        </authorList>
    </citation>
    <scope>NUCLEOTIDE SEQUENCE [LARGE SCALE GENOMIC DNA]</scope>
    <source>
        <strain evidence="15 16">L348</strain>
    </source>
</reference>
<dbReference type="CDD" id="cd00310">
    <property type="entry name" value="ATP-synt_Fo_a_6"/>
    <property type="match status" value="1"/>
</dbReference>
<dbReference type="SUPFAM" id="SSF81336">
    <property type="entry name" value="F1F0 ATP synthase subunit A"/>
    <property type="match status" value="1"/>
</dbReference>
<dbReference type="Pfam" id="PF00119">
    <property type="entry name" value="ATP-synt_A"/>
    <property type="match status" value="1"/>
</dbReference>
<dbReference type="GO" id="GO:0045259">
    <property type="term" value="C:proton-transporting ATP synthase complex"/>
    <property type="evidence" value="ECO:0007669"/>
    <property type="project" value="UniProtKB-KW"/>
</dbReference>
<evidence type="ECO:0000256" key="2">
    <source>
        <dbReference type="ARBA" id="ARBA00006810"/>
    </source>
</evidence>
<feature type="transmembrane region" description="Helical" evidence="13">
    <location>
        <begin position="144"/>
        <end position="166"/>
    </location>
</feature>
<sequence length="228" mass="25261">MEGRLFTFLGAIGGHGQEWIILSHYVLVIGIIFIIARAATRKLQLVPTGSQNVLEAFVGGIISMGADTMGEKNARTYMPLIGSLALVIFVSNMIGVIPGFEAPTSNINFTLSLALIVFVYYNYLGIKKNGFVAYFKHFMGPMPVLAPLMFPIEIISHLSRIVSLSFRLFGSIRGDDMFLMVLLMLVPWILPLPGFFLLTAFGVLQAFIFSILTYVYIAGSIMMEHEEH</sequence>
<organism evidence="15 16">
    <name type="scientific">Aliarcobacter butzleri L348</name>
    <dbReference type="NCBI Taxonomy" id="1447256"/>
    <lineage>
        <taxon>Bacteria</taxon>
        <taxon>Pseudomonadati</taxon>
        <taxon>Campylobacterota</taxon>
        <taxon>Epsilonproteobacteria</taxon>
        <taxon>Campylobacterales</taxon>
        <taxon>Arcobacteraceae</taxon>
        <taxon>Aliarcobacter</taxon>
    </lineage>
</organism>
<keyword evidence="4 13" id="KW-1003">Cell membrane</keyword>
<accession>A0A0G9JV38</accession>
<feature type="transmembrane region" description="Helical" evidence="13">
    <location>
        <begin position="107"/>
        <end position="124"/>
    </location>
</feature>
<proteinExistence type="inferred from homology"/>
<dbReference type="FunFam" id="1.20.120.220:FF:000006">
    <property type="entry name" value="ATP synthase subunit a"/>
    <property type="match status" value="1"/>
</dbReference>
<dbReference type="PANTHER" id="PTHR42823">
    <property type="entry name" value="ATP SYNTHASE SUBUNIT A, CHLOROPLASTIC"/>
    <property type="match status" value="1"/>
</dbReference>
<dbReference type="NCBIfam" id="TIGR01131">
    <property type="entry name" value="ATP_synt_6_or_A"/>
    <property type="match status" value="1"/>
</dbReference>
<dbReference type="GeneID" id="24304622"/>
<gene>
    <name evidence="13" type="primary">atpB</name>
    <name evidence="15" type="ORF">AA20_09515</name>
</gene>
<evidence type="ECO:0000256" key="3">
    <source>
        <dbReference type="ARBA" id="ARBA00022448"/>
    </source>
</evidence>
<evidence type="ECO:0000313" key="16">
    <source>
        <dbReference type="Proteomes" id="UP000035514"/>
    </source>
</evidence>
<dbReference type="GO" id="GO:0046933">
    <property type="term" value="F:proton-transporting ATP synthase activity, rotational mechanism"/>
    <property type="evidence" value="ECO:0007669"/>
    <property type="project" value="UniProtKB-UniRule"/>
</dbReference>
<dbReference type="PATRIC" id="fig|1447256.3.peg.1859"/>
<comment type="caution">
    <text evidence="15">The sequence shown here is derived from an EMBL/GenBank/DDBJ whole genome shotgun (WGS) entry which is preliminary data.</text>
</comment>
<evidence type="ECO:0000256" key="4">
    <source>
        <dbReference type="ARBA" id="ARBA00022475"/>
    </source>
</evidence>
<evidence type="ECO:0000256" key="8">
    <source>
        <dbReference type="ARBA" id="ARBA00022781"/>
    </source>
</evidence>
<dbReference type="EMBL" id="JAIQ01000133">
    <property type="protein sequence ID" value="KLD98116.1"/>
    <property type="molecule type" value="Genomic_DNA"/>
</dbReference>
<keyword evidence="7 13" id="KW-0812">Transmembrane</keyword>
<dbReference type="PANTHER" id="PTHR42823:SF3">
    <property type="entry name" value="ATP SYNTHASE SUBUNIT A, CHLOROPLASTIC"/>
    <property type="match status" value="1"/>
</dbReference>
<evidence type="ECO:0000256" key="6">
    <source>
        <dbReference type="ARBA" id="ARBA00022547"/>
    </source>
</evidence>